<evidence type="ECO:0000256" key="2">
    <source>
        <dbReference type="SAM" id="SignalP"/>
    </source>
</evidence>
<accession>A0AAU7VW17</accession>
<dbReference type="PROSITE" id="PS51257">
    <property type="entry name" value="PROKAR_LIPOPROTEIN"/>
    <property type="match status" value="1"/>
</dbReference>
<reference evidence="3" key="1">
    <citation type="submission" date="2024-06" db="EMBL/GenBank/DDBJ databases">
        <title>Draft genome sequence of Microbacterium sp. strain A8/3-1, isolated from Oxytropis tragacanthoides Fisch. ex DC. Root nodules in the Altai region of Russia.</title>
        <authorList>
            <person name="Sazanova A."/>
            <person name="Guro P."/>
            <person name="Kuznetsova I."/>
            <person name="Belimov A."/>
            <person name="Safronova V."/>
        </authorList>
    </citation>
    <scope>NUCLEOTIDE SEQUENCE</scope>
    <source>
        <strain evidence="3">A8/3-1</strain>
    </source>
</reference>
<evidence type="ECO:0000313" key="3">
    <source>
        <dbReference type="EMBL" id="XBX77460.1"/>
    </source>
</evidence>
<gene>
    <name evidence="3" type="ORF">ABS642_16315</name>
</gene>
<feature type="signal peptide" evidence="2">
    <location>
        <begin position="1"/>
        <end position="29"/>
    </location>
</feature>
<dbReference type="RefSeq" id="WP_350350942.1">
    <property type="nucleotide sequence ID" value="NZ_CP158357.1"/>
</dbReference>
<dbReference type="AlphaFoldDB" id="A0AAU7VW17"/>
<feature type="chain" id="PRO_5043964075" evidence="2">
    <location>
        <begin position="30"/>
        <end position="222"/>
    </location>
</feature>
<name>A0AAU7VW17_9MICO</name>
<sequence length="222" mass="23391">MTRRIHPTTLRIPAVIAVAAFLAVASGCAAPPISREARSADSSRAPGASPTPGAGIGSVSHDVTFAAGAELTADSDIGWGDGLIEDEEWEALPADQPGRWSYVNASGACTASFRGGVLGDATGMDDREATDAMIEHQTGDDFLGRDWLTDGEFLRYGGEGSGVEHRQFSYTFNEVGYFMAARAFVEADYSVWVIVTCEGEPVGPVVQEVLSKNFIAVDAPAN</sequence>
<keyword evidence="2" id="KW-0732">Signal</keyword>
<proteinExistence type="predicted"/>
<dbReference type="EMBL" id="CP158357">
    <property type="protein sequence ID" value="XBX77460.1"/>
    <property type="molecule type" value="Genomic_DNA"/>
</dbReference>
<organism evidence="3">
    <name type="scientific">Microbacterium sp. A8/3-1</name>
    <dbReference type="NCBI Taxonomy" id="3160749"/>
    <lineage>
        <taxon>Bacteria</taxon>
        <taxon>Bacillati</taxon>
        <taxon>Actinomycetota</taxon>
        <taxon>Actinomycetes</taxon>
        <taxon>Micrococcales</taxon>
        <taxon>Microbacteriaceae</taxon>
        <taxon>Microbacterium</taxon>
    </lineage>
</organism>
<evidence type="ECO:0000256" key="1">
    <source>
        <dbReference type="SAM" id="MobiDB-lite"/>
    </source>
</evidence>
<feature type="region of interest" description="Disordered" evidence="1">
    <location>
        <begin position="35"/>
        <end position="59"/>
    </location>
</feature>
<protein>
    <submittedName>
        <fullName evidence="3">Uncharacterized protein</fullName>
    </submittedName>
</protein>